<dbReference type="InterPro" id="IPR006551">
    <property type="entry name" value="Polynucleotide_phosphatase"/>
</dbReference>
<dbReference type="GO" id="GO:0003690">
    <property type="term" value="F:double-stranded DNA binding"/>
    <property type="evidence" value="ECO:0007669"/>
    <property type="project" value="TreeGrafter"/>
</dbReference>
<dbReference type="InterPro" id="IPR013954">
    <property type="entry name" value="PNK3P"/>
</dbReference>
<evidence type="ECO:0008006" key="4">
    <source>
        <dbReference type="Google" id="ProtNLM"/>
    </source>
</evidence>
<dbReference type="HOGENOM" id="CLU_014938_3_1_1"/>
<dbReference type="OrthoDB" id="19045at2759"/>
<dbReference type="FunFam" id="3.40.50.300:FF:002548">
    <property type="entry name" value="DNA kinase/phosphatase Pnk1"/>
    <property type="match status" value="1"/>
</dbReference>
<organism evidence="2 3">
    <name type="scientific">Stachybotrys chlorohalonatus (strain IBT 40285)</name>
    <dbReference type="NCBI Taxonomy" id="1283841"/>
    <lineage>
        <taxon>Eukaryota</taxon>
        <taxon>Fungi</taxon>
        <taxon>Dikarya</taxon>
        <taxon>Ascomycota</taxon>
        <taxon>Pezizomycotina</taxon>
        <taxon>Sordariomycetes</taxon>
        <taxon>Hypocreomycetidae</taxon>
        <taxon>Hypocreales</taxon>
        <taxon>Stachybotryaceae</taxon>
        <taxon>Stachybotrys</taxon>
    </lineage>
</organism>
<dbReference type="NCBIfam" id="TIGR01664">
    <property type="entry name" value="DNA-3'-Pase"/>
    <property type="match status" value="1"/>
</dbReference>
<dbReference type="GO" id="GO:0000012">
    <property type="term" value="P:single strand break repair"/>
    <property type="evidence" value="ECO:0007669"/>
    <property type="project" value="EnsemblFungi"/>
</dbReference>
<dbReference type="PANTHER" id="PTHR12083:SF9">
    <property type="entry name" value="BIFUNCTIONAL POLYNUCLEOTIDE PHOSPHATASE_KINASE"/>
    <property type="match status" value="1"/>
</dbReference>
<dbReference type="GO" id="GO:0046404">
    <property type="term" value="F:ATP-dependent polydeoxyribonucleotide 5'-hydroxyl-kinase activity"/>
    <property type="evidence" value="ECO:0007669"/>
    <property type="project" value="EnsemblFungi"/>
</dbReference>
<feature type="compositionally biased region" description="Basic and acidic residues" evidence="1">
    <location>
        <begin position="45"/>
        <end position="58"/>
    </location>
</feature>
<sequence>MSASNSTVKRKLTSGSVSPPPLKRKVQSGTTKNAVASFFTPASQKPKERTIWSERSPGDDAPGTLLVGRYEPDNHDAKTGLRRKLAAFDLDSTLITTTSGKKHAKGAMDWKWWDSRVPDRLRQLYNDEGYQLAILSNQAGLTLHFDAKFKGPKASAQKRVAEFKQKCNAILTALDLPISVYAATERDIFRKPRMGMWNEFCKDHGISQEEVDLKNSFFVGDAGGRIPALKRTSAGVAATAKDFSCSDRNLAHNIGIEYTTPEEYFLGEKPRDFVRDFDLAKHPYSLETVAEPGVSFTKKNDKDIVLLCGPPGAGKSTFYWTYLQPLGYRRINQDTLKTRDKCVQAAKDALKDGDSVVIDNTNPDVEVRAIWIDLAKMFKVPIRCIWFKTPLHIAEHNDAVRANNKLLNPESRQGLPKLAFTGFMSRFKAPQVKEGFQDITELEFRFRGSEDEYKIWGRYWV</sequence>
<gene>
    <name evidence="2" type="ORF">S40285_03957</name>
</gene>
<accession>A0A084QKW3</accession>
<dbReference type="InterPro" id="IPR006549">
    <property type="entry name" value="HAD-SF_hydro_IIIA"/>
</dbReference>
<evidence type="ECO:0000313" key="3">
    <source>
        <dbReference type="Proteomes" id="UP000028524"/>
    </source>
</evidence>
<dbReference type="AlphaFoldDB" id="A0A084QKW3"/>
<dbReference type="NCBIfam" id="TIGR01662">
    <property type="entry name" value="HAD-SF-IIIA"/>
    <property type="match status" value="1"/>
</dbReference>
<dbReference type="InterPro" id="IPR027417">
    <property type="entry name" value="P-loop_NTPase"/>
</dbReference>
<feature type="region of interest" description="Disordered" evidence="1">
    <location>
        <begin position="1"/>
        <end position="64"/>
    </location>
</feature>
<dbReference type="PANTHER" id="PTHR12083">
    <property type="entry name" value="BIFUNCTIONAL POLYNUCLEOTIDE PHOSPHATASE/KINASE"/>
    <property type="match status" value="1"/>
</dbReference>
<feature type="compositionally biased region" description="Polar residues" evidence="1">
    <location>
        <begin position="1"/>
        <end position="17"/>
    </location>
</feature>
<dbReference type="Gene3D" id="3.40.50.300">
    <property type="entry name" value="P-loop containing nucleotide triphosphate hydrolases"/>
    <property type="match status" value="1"/>
</dbReference>
<dbReference type="Pfam" id="PF08645">
    <property type="entry name" value="PNK3P"/>
    <property type="match status" value="1"/>
</dbReference>
<dbReference type="InterPro" id="IPR036412">
    <property type="entry name" value="HAD-like_sf"/>
</dbReference>
<dbReference type="Pfam" id="PF13671">
    <property type="entry name" value="AAA_33"/>
    <property type="match status" value="1"/>
</dbReference>
<dbReference type="InParanoid" id="A0A084QKW3"/>
<evidence type="ECO:0000256" key="1">
    <source>
        <dbReference type="SAM" id="MobiDB-lite"/>
    </source>
</evidence>
<dbReference type="FunFam" id="3.40.50.1000:FF:000078">
    <property type="entry name" value="Bifunctional polynucleotide phosphatase/kinase"/>
    <property type="match status" value="1"/>
</dbReference>
<proteinExistence type="predicted"/>
<dbReference type="OMA" id="AADWKWW"/>
<dbReference type="EMBL" id="KL660665">
    <property type="protein sequence ID" value="KFA64598.1"/>
    <property type="molecule type" value="Genomic_DNA"/>
</dbReference>
<evidence type="ECO:0000313" key="2">
    <source>
        <dbReference type="EMBL" id="KFA64598.1"/>
    </source>
</evidence>
<dbReference type="GO" id="GO:0046403">
    <property type="term" value="F:polynucleotide 3'-phosphatase activity"/>
    <property type="evidence" value="ECO:0007669"/>
    <property type="project" value="EnsemblFungi"/>
</dbReference>
<dbReference type="Gene3D" id="3.40.50.1000">
    <property type="entry name" value="HAD superfamily/HAD-like"/>
    <property type="match status" value="1"/>
</dbReference>
<dbReference type="GO" id="GO:0005634">
    <property type="term" value="C:nucleus"/>
    <property type="evidence" value="ECO:0007669"/>
    <property type="project" value="EnsemblFungi"/>
</dbReference>
<dbReference type="GO" id="GO:0006284">
    <property type="term" value="P:base-excision repair"/>
    <property type="evidence" value="ECO:0007669"/>
    <property type="project" value="EnsemblFungi"/>
</dbReference>
<name>A0A084QKW3_STAC4</name>
<protein>
    <recommendedName>
        <fullName evidence="4">Bifunctional polynucleotide phosphatase/kinase</fullName>
    </recommendedName>
</protein>
<reference evidence="2 3" key="1">
    <citation type="journal article" date="2014" name="BMC Genomics">
        <title>Comparative genome sequencing reveals chemotype-specific gene clusters in the toxigenic black mold Stachybotrys.</title>
        <authorList>
            <person name="Semeiks J."/>
            <person name="Borek D."/>
            <person name="Otwinowski Z."/>
            <person name="Grishin N.V."/>
        </authorList>
    </citation>
    <scope>NUCLEOTIDE SEQUENCE [LARGE SCALE GENOMIC DNA]</scope>
    <source>
        <strain evidence="2 3">IBT 40285</strain>
    </source>
</reference>
<dbReference type="STRING" id="1283841.A0A084QKW3"/>
<dbReference type="SUPFAM" id="SSF56784">
    <property type="entry name" value="HAD-like"/>
    <property type="match status" value="1"/>
</dbReference>
<dbReference type="Proteomes" id="UP000028524">
    <property type="component" value="Unassembled WGS sequence"/>
</dbReference>
<keyword evidence="3" id="KW-1185">Reference proteome</keyword>
<dbReference type="InterPro" id="IPR023214">
    <property type="entry name" value="HAD_sf"/>
</dbReference>
<dbReference type="SUPFAM" id="SSF52540">
    <property type="entry name" value="P-loop containing nucleoside triphosphate hydrolases"/>
    <property type="match status" value="1"/>
</dbReference>